<evidence type="ECO:0000313" key="2">
    <source>
        <dbReference type="Proteomes" id="UP001153387"/>
    </source>
</evidence>
<name>A0A9X4KL89_9BACL</name>
<dbReference type="Pfam" id="PF10604">
    <property type="entry name" value="Polyketide_cyc2"/>
    <property type="match status" value="1"/>
</dbReference>
<dbReference type="AlphaFoldDB" id="A0A9X4KL89"/>
<dbReference type="Proteomes" id="UP001153387">
    <property type="component" value="Unassembled WGS sequence"/>
</dbReference>
<dbReference type="RefSeq" id="WP_277568032.1">
    <property type="nucleotide sequence ID" value="NZ_JAPDHZ010000006.1"/>
</dbReference>
<evidence type="ECO:0000313" key="1">
    <source>
        <dbReference type="EMBL" id="MDG0794277.1"/>
    </source>
</evidence>
<organism evidence="1 2">
    <name type="scientific">Cohnella ginsengisoli</name>
    <dbReference type="NCBI Taxonomy" id="425004"/>
    <lineage>
        <taxon>Bacteria</taxon>
        <taxon>Bacillati</taxon>
        <taxon>Bacillota</taxon>
        <taxon>Bacilli</taxon>
        <taxon>Bacillales</taxon>
        <taxon>Paenibacillaceae</taxon>
        <taxon>Cohnella</taxon>
    </lineage>
</organism>
<gene>
    <name evidence="1" type="ORF">OMP38_28150</name>
</gene>
<keyword evidence="2" id="KW-1185">Reference proteome</keyword>
<accession>A0A9X4KL89</accession>
<dbReference type="InterPro" id="IPR023393">
    <property type="entry name" value="START-like_dom_sf"/>
</dbReference>
<dbReference type="SUPFAM" id="SSF55961">
    <property type="entry name" value="Bet v1-like"/>
    <property type="match status" value="1"/>
</dbReference>
<dbReference type="InterPro" id="IPR019587">
    <property type="entry name" value="Polyketide_cyclase/dehydratase"/>
</dbReference>
<reference evidence="1 2" key="1">
    <citation type="submission" date="2022-10" db="EMBL/GenBank/DDBJ databases">
        <title>Comparative genomic analysis of Cohnella hashimotonis sp. nov., isolated from the International Space Station.</title>
        <authorList>
            <person name="Simpson A."/>
            <person name="Venkateswaran K."/>
        </authorList>
    </citation>
    <scope>NUCLEOTIDE SEQUENCE [LARGE SCALE GENOMIC DNA]</scope>
    <source>
        <strain evidence="1 2">DSM 18997</strain>
    </source>
</reference>
<protein>
    <submittedName>
        <fullName evidence="1">SRPBCC family protein</fullName>
    </submittedName>
</protein>
<proteinExistence type="predicted"/>
<comment type="caution">
    <text evidence="1">The sequence shown here is derived from an EMBL/GenBank/DDBJ whole genome shotgun (WGS) entry which is preliminary data.</text>
</comment>
<dbReference type="Gene3D" id="3.30.530.20">
    <property type="match status" value="1"/>
</dbReference>
<sequence length="143" mass="15827">MWTFEHSIVTQAKKETIWALYSDMRTWTAWDAGIEGAELHGPFEVGTTGWLQPEGQERLAFELVEVMPMQRFSDLTRLPEAGIEIRFAHTLETVNEGTRITHRVTIDGPNADELGPAIGAGMAEGIPQTVASLAALALRMEHP</sequence>
<dbReference type="EMBL" id="JAPDHZ010000006">
    <property type="protein sequence ID" value="MDG0794277.1"/>
    <property type="molecule type" value="Genomic_DNA"/>
</dbReference>